<proteinExistence type="predicted"/>
<protein>
    <submittedName>
        <fullName evidence="1">Uncharacterized protein</fullName>
    </submittedName>
</protein>
<organism evidence="1 2">
    <name type="scientific">Flavobacterium terrigena</name>
    <dbReference type="NCBI Taxonomy" id="402734"/>
    <lineage>
        <taxon>Bacteria</taxon>
        <taxon>Pseudomonadati</taxon>
        <taxon>Bacteroidota</taxon>
        <taxon>Flavobacteriia</taxon>
        <taxon>Flavobacteriales</taxon>
        <taxon>Flavobacteriaceae</taxon>
        <taxon>Flavobacterium</taxon>
    </lineage>
</organism>
<accession>A0A1H6S9M8</accession>
<dbReference type="Proteomes" id="UP000199702">
    <property type="component" value="Unassembled WGS sequence"/>
</dbReference>
<dbReference type="AlphaFoldDB" id="A0A1H6S9M8"/>
<reference evidence="2" key="1">
    <citation type="submission" date="2016-10" db="EMBL/GenBank/DDBJ databases">
        <authorList>
            <person name="Varghese N."/>
            <person name="Submissions S."/>
        </authorList>
    </citation>
    <scope>NUCLEOTIDE SEQUENCE [LARGE SCALE GENOMIC DNA]</scope>
    <source>
        <strain evidence="2">DSM 17934</strain>
    </source>
</reference>
<sequence>MKTFNVTNSDSHLFIQLKVDTIKKAFSKVYYIVRDERVKPHLAVSEEYENGSIDLDSNNNIKWKHIDIAGKFIGHELEFITFIENLPSDCNSNEKAKKYILENVNIKYRINDGDNANEYDLDEDDRIELFIERTGIIYKKIKIK</sequence>
<dbReference type="EMBL" id="FNYA01000002">
    <property type="protein sequence ID" value="SEI63516.1"/>
    <property type="molecule type" value="Genomic_DNA"/>
</dbReference>
<evidence type="ECO:0000313" key="2">
    <source>
        <dbReference type="Proteomes" id="UP000199702"/>
    </source>
</evidence>
<dbReference type="RefSeq" id="WP_091309755.1">
    <property type="nucleotide sequence ID" value="NZ_CBCSJU010000002.1"/>
</dbReference>
<name>A0A1H6S9M8_9FLAO</name>
<dbReference type="STRING" id="402734.SAMN05660918_1227"/>
<gene>
    <name evidence="1" type="ORF">SAMN05660918_1227</name>
</gene>
<keyword evidence="2" id="KW-1185">Reference proteome</keyword>
<evidence type="ECO:0000313" key="1">
    <source>
        <dbReference type="EMBL" id="SEI63516.1"/>
    </source>
</evidence>